<feature type="compositionally biased region" description="Basic and acidic residues" evidence="17">
    <location>
        <begin position="1106"/>
        <end position="1117"/>
    </location>
</feature>
<dbReference type="Pfam" id="PF05986">
    <property type="entry name" value="ADAMTS_spacer1"/>
    <property type="match status" value="1"/>
</dbReference>
<feature type="binding site" evidence="14 16">
    <location>
        <position position="342"/>
    </location>
    <ligand>
        <name>Zn(2+)</name>
        <dbReference type="ChEBI" id="CHEBI:29105"/>
        <note>catalytic</note>
    </ligand>
</feature>
<evidence type="ECO:0000256" key="16">
    <source>
        <dbReference type="PROSITE-ProRule" id="PRU00276"/>
    </source>
</evidence>
<sequence length="1124" mass="124935">LILFEYGLIVPFSTDSRGHYVSHVLSAAGADAASGKHRRVTRSIPESEWQSERDGQQVFFNVTVFGKELHLRLKANSRLVAPGAHLEWHEDFEEKARMRIRGDCVFTGDVTDMPDASVAISNCDGLVSEVMLSDADAELIMLCSSKVCCFVRALQQVQLDYSKDIMSDFGIAELPNALETVEQKLLDSDRKRRHAKKDNYNIEVLLAVDDSVVRFHGKEHVQNYVLTLMNIVNEIYHDESLGTCINIVLVRMIMVGYRQSISLIERGNPSRSLEQVCRWANTQQRLDPNHAEYHDHAIFLSRQDFGPAGMQGYAPVTGMCHPLRSCTLNHEDGFSSAFVVAHETGHVLGMEHDGQGNRCGDETSMGSIMAPLVQAAFHRYHWSRCNHDFSSMDQSFRTYDPCKQLWCSHPDNQYFCKTKKGPPVDGTECAPGKWCFKGHCIWRSSHQPYGHDGAWSSWGKFGSCSRTCGGGVKSRSRQCNNPAPAYGGRDCPGSAFDYQMCNTEECPGQYEDFRAQQCVQRSNKYHNNIKHTWLPYEHPDEAHKCELSCRSKETGEIVFMNQVMHDGTRCSYTDPFSVCARGECLHVGCDKEVGSYKQEDKCGVCEGDNSHCRTVKLTLTKTPKKTGLLKMFDIPAGGRHIIIEENETSPHIIAVKNQVTDIFILNSKGDEVKTKSFIESGQEWEYSVEGEKETLKTAGPLHEGIVVLVVPREDDTKISLTYKYIIHEDLVPIITNNNVLLAELDTYEWALKNWSQCTKPCGGGVQYTKYGCRRKSDSRLVHRNFCEVNKKPKPIRKRCNINECSQPVWVVEEWGPCSKTCGSQGYQTRVVQCVQPLQNGTNRPIHIKYCSGKRPETRRTCGPNTCPAQWRTGAWSQCSVSCGDGIQQRQVVCRASDSSSVAKCEGEKPESVSICKMPSCPDEPCVGDKSIFCQMEVLARYCSIPGYNKLCCESCNKKLDFTTAPPGLYSSASLQPELILSAQTPVSSPEPSMLSTTPPPPTHTAKVRVKAKKPQTTAPGLTTAAVSSKPISSSPTEEVSTQLSPASTSSGSPLPPAQSTSISAAVSISASASISGTRLPSQDLDRKKEKAKPRNSTLASPTSVKEYTDRAKRDWHNRNLPVVT</sequence>
<feature type="active site" evidence="13 16">
    <location>
        <position position="343"/>
    </location>
</feature>
<dbReference type="InterPro" id="IPR013273">
    <property type="entry name" value="ADAMTS/ADAMTS-like"/>
</dbReference>
<organism evidence="20 21">
    <name type="scientific">Astyanax mexicanus</name>
    <name type="common">Blind cave fish</name>
    <name type="synonym">Astyanax fasciatus mexicanus</name>
    <dbReference type="NCBI Taxonomy" id="7994"/>
    <lineage>
        <taxon>Eukaryota</taxon>
        <taxon>Metazoa</taxon>
        <taxon>Chordata</taxon>
        <taxon>Craniata</taxon>
        <taxon>Vertebrata</taxon>
        <taxon>Euteleostomi</taxon>
        <taxon>Actinopterygii</taxon>
        <taxon>Neopterygii</taxon>
        <taxon>Teleostei</taxon>
        <taxon>Ostariophysi</taxon>
        <taxon>Characiformes</taxon>
        <taxon>Characoidei</taxon>
        <taxon>Acestrorhamphidae</taxon>
        <taxon>Acestrorhamphinae</taxon>
        <taxon>Astyanax</taxon>
    </lineage>
</organism>
<dbReference type="InterPro" id="IPR010294">
    <property type="entry name" value="ADAMTS_spacer1"/>
</dbReference>
<dbReference type="FunFam" id="2.60.120.830:FF:000001">
    <property type="entry name" value="A disintegrin and metalloproteinase with thrombospondin motifs 1"/>
    <property type="match status" value="1"/>
</dbReference>
<keyword evidence="12" id="KW-0325">Glycoprotein</keyword>
<dbReference type="GO" id="GO:0030198">
    <property type="term" value="P:extracellular matrix organization"/>
    <property type="evidence" value="ECO:0007669"/>
    <property type="project" value="InterPro"/>
</dbReference>
<feature type="disulfide bond" evidence="15">
    <location>
        <begin position="402"/>
        <end position="435"/>
    </location>
</feature>
<dbReference type="Ensembl" id="ENSAMXT00005022692.1">
    <property type="protein sequence ID" value="ENSAMXP00005020530.1"/>
    <property type="gene ID" value="ENSAMXG00005008345.1"/>
</dbReference>
<evidence type="ECO:0000259" key="18">
    <source>
        <dbReference type="PROSITE" id="PS50215"/>
    </source>
</evidence>
<reference evidence="20" key="1">
    <citation type="submission" date="2025-08" db="UniProtKB">
        <authorList>
            <consortium name="Ensembl"/>
        </authorList>
    </citation>
    <scope>IDENTIFICATION</scope>
</reference>
<feature type="compositionally biased region" description="Polar residues" evidence="17">
    <location>
        <begin position="1094"/>
        <end position="1105"/>
    </location>
</feature>
<keyword evidence="5 14" id="KW-0479">Metal-binding</keyword>
<keyword evidence="14" id="KW-0106">Calcium</keyword>
<feature type="binding site" evidence="14">
    <location>
        <position position="393"/>
    </location>
    <ligand>
        <name>Ca(2+)</name>
        <dbReference type="ChEBI" id="CHEBI:29108"/>
        <label>1</label>
    </ligand>
</feature>
<dbReference type="AlphaFoldDB" id="A0A8B9JF28"/>
<keyword evidence="7" id="KW-0677">Repeat</keyword>
<feature type="compositionally biased region" description="Low complexity" evidence="17">
    <location>
        <begin position="987"/>
        <end position="996"/>
    </location>
</feature>
<comment type="cofactor">
    <cofactor evidence="14">
        <name>Zn(2+)</name>
        <dbReference type="ChEBI" id="CHEBI:29105"/>
    </cofactor>
    <text evidence="14">Binds 1 zinc ion per subunit.</text>
</comment>
<dbReference type="GO" id="GO:0006508">
    <property type="term" value="P:proteolysis"/>
    <property type="evidence" value="ECO:0007669"/>
    <property type="project" value="UniProtKB-KW"/>
</dbReference>
<evidence type="ECO:0000256" key="15">
    <source>
        <dbReference type="PIRSR" id="PIRSR613273-3"/>
    </source>
</evidence>
<feature type="binding site" evidence="14 16">
    <location>
        <position position="352"/>
    </location>
    <ligand>
        <name>Zn(2+)</name>
        <dbReference type="ChEBI" id="CHEBI:29105"/>
        <note>catalytic</note>
    </ligand>
</feature>
<dbReference type="PANTHER" id="PTHR13723:SF24">
    <property type="entry name" value="A DISINTEGRIN AND METALLOPROTEINASE WITH THROMBOSPONDIN MOTIFS 14"/>
    <property type="match status" value="1"/>
</dbReference>
<dbReference type="InterPro" id="IPR045371">
    <property type="entry name" value="ADAMTS_CR_3"/>
</dbReference>
<keyword evidence="3" id="KW-0272">Extracellular matrix</keyword>
<feature type="domain" description="Peptidase M12B" evidence="18">
    <location>
        <begin position="200"/>
        <end position="388"/>
    </location>
</feature>
<dbReference type="Gene3D" id="2.60.120.830">
    <property type="match status" value="1"/>
</dbReference>
<evidence type="ECO:0000256" key="5">
    <source>
        <dbReference type="ARBA" id="ARBA00022723"/>
    </source>
</evidence>
<dbReference type="Pfam" id="PF17771">
    <property type="entry name" value="ADAMTS_CR_2"/>
    <property type="match status" value="1"/>
</dbReference>
<dbReference type="InterPro" id="IPR050439">
    <property type="entry name" value="ADAMTS_ADAMTS-like"/>
</dbReference>
<dbReference type="PROSITE" id="PS50092">
    <property type="entry name" value="TSP1"/>
    <property type="match status" value="4"/>
</dbReference>
<keyword evidence="10" id="KW-0482">Metalloprotease</keyword>
<feature type="disulfide bond" evidence="15">
    <location>
        <begin position="464"/>
        <end position="501"/>
    </location>
</feature>
<evidence type="ECO:0000259" key="19">
    <source>
        <dbReference type="PROSITE" id="PS50900"/>
    </source>
</evidence>
<feature type="disulfide bond" evidence="15">
    <location>
        <begin position="277"/>
        <end position="326"/>
    </location>
</feature>
<evidence type="ECO:0000256" key="1">
    <source>
        <dbReference type="ARBA" id="ARBA00004498"/>
    </source>
</evidence>
<dbReference type="Pfam" id="PF00090">
    <property type="entry name" value="TSP_1"/>
    <property type="match status" value="1"/>
</dbReference>
<dbReference type="InterPro" id="IPR002870">
    <property type="entry name" value="Peptidase_M12B_N"/>
</dbReference>
<protein>
    <submittedName>
        <fullName evidence="20">ADAM metallopeptidase with thrombospondin type 1 motif, 14</fullName>
    </submittedName>
</protein>
<dbReference type="InterPro" id="IPR036383">
    <property type="entry name" value="TSP1_rpt_sf"/>
</dbReference>
<dbReference type="InterPro" id="IPR001590">
    <property type="entry name" value="Peptidase_M12B"/>
</dbReference>
<keyword evidence="8" id="KW-0378">Hydrolase</keyword>
<feature type="disulfide bond" evidence="15">
    <location>
        <begin position="429"/>
        <end position="440"/>
    </location>
</feature>
<dbReference type="GO" id="GO:0031012">
    <property type="term" value="C:extracellular matrix"/>
    <property type="evidence" value="ECO:0007669"/>
    <property type="project" value="TreeGrafter"/>
</dbReference>
<feature type="binding site" evidence="14 16">
    <location>
        <position position="346"/>
    </location>
    <ligand>
        <name>Zn(2+)</name>
        <dbReference type="ChEBI" id="CHEBI:29105"/>
        <note>catalytic</note>
    </ligand>
</feature>
<evidence type="ECO:0000256" key="9">
    <source>
        <dbReference type="ARBA" id="ARBA00022833"/>
    </source>
</evidence>
<comment type="subcellular location">
    <subcellularLocation>
        <location evidence="1">Secreted</location>
        <location evidence="1">Extracellular space</location>
        <location evidence="1">Extracellular matrix</location>
    </subcellularLocation>
</comment>
<dbReference type="Gene3D" id="2.20.100.10">
    <property type="entry name" value="Thrombospondin type-1 (TSP1) repeat"/>
    <property type="match status" value="4"/>
</dbReference>
<dbReference type="Pfam" id="PF01562">
    <property type="entry name" value="Pep_M12B_propep"/>
    <property type="match status" value="1"/>
</dbReference>
<name>A0A8B9JF28_ASTMX</name>
<dbReference type="PANTHER" id="PTHR13723">
    <property type="entry name" value="ADAMTS A DISINTEGRIN AND METALLOPROTEASE WITH THROMBOSPONDIN MOTIFS PROTEASE"/>
    <property type="match status" value="1"/>
</dbReference>
<feature type="domain" description="PLAC" evidence="19">
    <location>
        <begin position="916"/>
        <end position="959"/>
    </location>
</feature>
<evidence type="ECO:0000256" key="14">
    <source>
        <dbReference type="PIRSR" id="PIRSR613273-2"/>
    </source>
</evidence>
<keyword evidence="11 15" id="KW-1015">Disulfide bond</keyword>
<comment type="caution">
    <text evidence="16">Lacks conserved residue(s) required for the propagation of feature annotation.</text>
</comment>
<feature type="binding site" evidence="14">
    <location>
        <position position="393"/>
    </location>
    <ligand>
        <name>Ca(2+)</name>
        <dbReference type="ChEBI" id="CHEBI:29108"/>
        <label>2</label>
    </ligand>
</feature>
<evidence type="ECO:0000256" key="7">
    <source>
        <dbReference type="ARBA" id="ARBA00022737"/>
    </source>
</evidence>
<dbReference type="Pfam" id="PF19236">
    <property type="entry name" value="ADAMTS_CR_3"/>
    <property type="match status" value="1"/>
</dbReference>
<feature type="disulfide bond" evidence="15">
    <location>
        <begin position="479"/>
        <end position="491"/>
    </location>
</feature>
<keyword evidence="9 14" id="KW-0862">Zinc</keyword>
<accession>A0A8B9JF28</accession>
<feature type="disulfide bond" evidence="15">
    <location>
        <begin position="359"/>
        <end position="385"/>
    </location>
</feature>
<dbReference type="FunFam" id="2.20.100.10:FF:000006">
    <property type="entry name" value="A disintegrin and metalloproteinase with thrombospondin motifs 1"/>
    <property type="match status" value="1"/>
</dbReference>
<evidence type="ECO:0000313" key="20">
    <source>
        <dbReference type="Ensembl" id="ENSAMXP00005020530.1"/>
    </source>
</evidence>
<dbReference type="PROSITE" id="PS50900">
    <property type="entry name" value="PLAC"/>
    <property type="match status" value="1"/>
</dbReference>
<feature type="region of interest" description="Disordered" evidence="17">
    <location>
        <begin position="984"/>
        <end position="1060"/>
    </location>
</feature>
<dbReference type="SUPFAM" id="SSF55486">
    <property type="entry name" value="Metalloproteases ('zincins'), catalytic domain"/>
    <property type="match status" value="1"/>
</dbReference>
<evidence type="ECO:0000256" key="10">
    <source>
        <dbReference type="ARBA" id="ARBA00023049"/>
    </source>
</evidence>
<dbReference type="SUPFAM" id="SSF82895">
    <property type="entry name" value="TSP-1 type 1 repeat"/>
    <property type="match status" value="4"/>
</dbReference>
<feature type="binding site" evidence="14">
    <location>
        <position position="295"/>
    </location>
    <ligand>
        <name>Ca(2+)</name>
        <dbReference type="ChEBI" id="CHEBI:29108"/>
        <label>1</label>
    </ligand>
</feature>
<dbReference type="InterPro" id="IPR010909">
    <property type="entry name" value="PLAC"/>
</dbReference>
<evidence type="ECO:0000256" key="8">
    <source>
        <dbReference type="ARBA" id="ARBA00022801"/>
    </source>
</evidence>
<dbReference type="InterPro" id="IPR000884">
    <property type="entry name" value="TSP1_rpt"/>
</dbReference>
<evidence type="ECO:0000256" key="17">
    <source>
        <dbReference type="SAM" id="MobiDB-lite"/>
    </source>
</evidence>
<feature type="binding site" evidence="14">
    <location>
        <position position="203"/>
    </location>
    <ligand>
        <name>Ca(2+)</name>
        <dbReference type="ChEBI" id="CHEBI:29108"/>
        <label>1</label>
    </ligand>
</feature>
<feature type="region of interest" description="Disordered" evidence="17">
    <location>
        <begin position="1072"/>
        <end position="1124"/>
    </location>
</feature>
<dbReference type="GO" id="GO:0004222">
    <property type="term" value="F:metalloendopeptidase activity"/>
    <property type="evidence" value="ECO:0007669"/>
    <property type="project" value="InterPro"/>
</dbReference>
<dbReference type="InterPro" id="IPR024079">
    <property type="entry name" value="MetalloPept_cat_dom_sf"/>
</dbReference>
<evidence type="ECO:0000256" key="2">
    <source>
        <dbReference type="ARBA" id="ARBA00022525"/>
    </source>
</evidence>
<dbReference type="Pfam" id="PF01421">
    <property type="entry name" value="Reprolysin"/>
    <property type="match status" value="1"/>
</dbReference>
<dbReference type="SMART" id="SM00209">
    <property type="entry name" value="TSP1"/>
    <property type="match status" value="4"/>
</dbReference>
<dbReference type="CDD" id="cd04273">
    <property type="entry name" value="ZnMc_ADAMTS_like"/>
    <property type="match status" value="1"/>
</dbReference>
<feature type="binding site" evidence="14">
    <location>
        <position position="203"/>
    </location>
    <ligand>
        <name>Ca(2+)</name>
        <dbReference type="ChEBI" id="CHEBI:29108"/>
        <label>2</label>
    </ligand>
</feature>
<proteinExistence type="predicted"/>
<dbReference type="Gene3D" id="3.40.390.10">
    <property type="entry name" value="Collagenase (Catalytic Domain)"/>
    <property type="match status" value="1"/>
</dbReference>
<keyword evidence="4" id="KW-0645">Protease</keyword>
<dbReference type="GO" id="GO:0046872">
    <property type="term" value="F:metal ion binding"/>
    <property type="evidence" value="ECO:0007669"/>
    <property type="project" value="UniProtKB-KW"/>
</dbReference>
<dbReference type="Pfam" id="PF19030">
    <property type="entry name" value="TSP1_ADAMTS"/>
    <property type="match status" value="3"/>
</dbReference>
<evidence type="ECO:0000256" key="6">
    <source>
        <dbReference type="ARBA" id="ARBA00022729"/>
    </source>
</evidence>
<dbReference type="Proteomes" id="UP000694621">
    <property type="component" value="Unplaced"/>
</dbReference>
<keyword evidence="2" id="KW-0964">Secreted</keyword>
<dbReference type="PROSITE" id="PS50215">
    <property type="entry name" value="ADAM_MEPRO"/>
    <property type="match status" value="1"/>
</dbReference>
<evidence type="ECO:0000256" key="11">
    <source>
        <dbReference type="ARBA" id="ARBA00023157"/>
    </source>
</evidence>
<dbReference type="InterPro" id="IPR041645">
    <property type="entry name" value="ADAMTS_CR_2"/>
</dbReference>
<dbReference type="PRINTS" id="PR01857">
    <property type="entry name" value="ADAMTSFAMILY"/>
</dbReference>
<evidence type="ECO:0000256" key="3">
    <source>
        <dbReference type="ARBA" id="ARBA00022530"/>
    </source>
</evidence>
<evidence type="ECO:0000256" key="12">
    <source>
        <dbReference type="ARBA" id="ARBA00023180"/>
    </source>
</evidence>
<evidence type="ECO:0000256" key="13">
    <source>
        <dbReference type="PIRSR" id="PIRSR613273-1"/>
    </source>
</evidence>
<feature type="disulfide bond" evidence="15">
    <location>
        <begin position="468"/>
        <end position="506"/>
    </location>
</feature>
<keyword evidence="6" id="KW-0732">Signal</keyword>
<evidence type="ECO:0000256" key="4">
    <source>
        <dbReference type="ARBA" id="ARBA00022670"/>
    </source>
</evidence>
<feature type="compositionally biased region" description="Polar residues" evidence="17">
    <location>
        <begin position="1014"/>
        <end position="1052"/>
    </location>
</feature>
<evidence type="ECO:0000313" key="21">
    <source>
        <dbReference type="Proteomes" id="UP000694621"/>
    </source>
</evidence>